<sequence length="825" mass="96810">MSDQSHIQSVNQLKTHLSTQNESIILKIYQTFKEKSRFGREEKESKISCIKNLFERLLEKNEYIKILQSCIENGIYQYFIYTKKNIQIYIIAEGENKPMMQTYQNGRLITQTQNSQNNFIQQINEQQFIKEEKQQQNTNQSQFKQKEQEQNFECENDGTSLYDVSSRETPKINQLHNFQTHQIQENLSKNTHLNYGSQSIQDKNDLNFKKNQATNNDNQRQNVHYEKQINYHQYQQFSGNLSKEFLKTNINNNKNNNNNDINIGISSINFLNCTKDTRNTQNLQTTLNIQAQQTQKPKGISQAKILKNKLNQSLQENSFSTYQGQVQNSVQSSQSVDKVYDNKPFFSMNFDQETVSIRDLQDKLNQANKIIQEQKSKIQQLELENIDLSNRLVYFENQDHNLYRPNQIQKDSLGNNTLVTVNQKDQSNELGKKIQFQDQSNNFQDKNILQQGKINVQNNNSNNKENGSPSNVQYSASTDDQSNFIRFHNSQLLSNKNKQNINQTQPEVNQQNNNSKIQQKEQQFENSPIQKYKYKNNQKIVSQSYQNQSQLQTYIKVPNPSQSQQNLYKQNRSLSEFTNQNITNQNFNIDNNNYANKNIQANPYDSNKKIEFNKINAIQLQQDKINQPNLDFLSGKDINFQTPINQNINKVPVLIPNLQTTGQQKQNLSQNKQDNKDEIELDKGKKQYKCFTEIGNNLKQNQKMENSQILDKQIQVNNQNNQNNYRNYRIFTQQTINPNQYLKQEINNDSSKNLNDKQVSDKEQFNQQNAKNKQISETQQNVENQNQKLNNIQEQNQLSRITEMPLSSKEDVIQNNKNQKLVTLR</sequence>
<evidence type="ECO:0000256" key="1">
    <source>
        <dbReference type="SAM" id="Coils"/>
    </source>
</evidence>
<feature type="compositionally biased region" description="Low complexity" evidence="2">
    <location>
        <begin position="457"/>
        <end position="471"/>
    </location>
</feature>
<reference evidence="3 4" key="1">
    <citation type="journal article" date="2015" name="Sci. Rep.">
        <title>Genome of the facultative scuticociliatosis pathogen Pseudocohnilembus persalinus provides insight into its virulence through horizontal gene transfer.</title>
        <authorList>
            <person name="Xiong J."/>
            <person name="Wang G."/>
            <person name="Cheng J."/>
            <person name="Tian M."/>
            <person name="Pan X."/>
            <person name="Warren A."/>
            <person name="Jiang C."/>
            <person name="Yuan D."/>
            <person name="Miao W."/>
        </authorList>
    </citation>
    <scope>NUCLEOTIDE SEQUENCE [LARGE SCALE GENOMIC DNA]</scope>
    <source>
        <strain evidence="3">36N120E</strain>
    </source>
</reference>
<keyword evidence="1" id="KW-0175">Coiled coil</keyword>
<evidence type="ECO:0000313" key="3">
    <source>
        <dbReference type="EMBL" id="KRX03943.1"/>
    </source>
</evidence>
<gene>
    <name evidence="3" type="ORF">PPERSA_12148</name>
</gene>
<feature type="region of interest" description="Disordered" evidence="2">
    <location>
        <begin position="132"/>
        <end position="152"/>
    </location>
</feature>
<feature type="coiled-coil region" evidence="1">
    <location>
        <begin position="357"/>
        <end position="398"/>
    </location>
</feature>
<feature type="region of interest" description="Disordered" evidence="2">
    <location>
        <begin position="662"/>
        <end position="681"/>
    </location>
</feature>
<feature type="compositionally biased region" description="Polar residues" evidence="2">
    <location>
        <begin position="662"/>
        <end position="672"/>
    </location>
</feature>
<dbReference type="Proteomes" id="UP000054937">
    <property type="component" value="Unassembled WGS sequence"/>
</dbReference>
<feature type="coiled-coil region" evidence="1">
    <location>
        <begin position="768"/>
        <end position="802"/>
    </location>
</feature>
<comment type="caution">
    <text evidence="3">The sequence shown here is derived from an EMBL/GenBank/DDBJ whole genome shotgun (WGS) entry which is preliminary data.</text>
</comment>
<protein>
    <submittedName>
        <fullName evidence="3">Uncharacterized protein</fullName>
    </submittedName>
</protein>
<evidence type="ECO:0000256" key="2">
    <source>
        <dbReference type="SAM" id="MobiDB-lite"/>
    </source>
</evidence>
<evidence type="ECO:0000313" key="4">
    <source>
        <dbReference type="Proteomes" id="UP000054937"/>
    </source>
</evidence>
<proteinExistence type="predicted"/>
<organism evidence="3 4">
    <name type="scientific">Pseudocohnilembus persalinus</name>
    <name type="common">Ciliate</name>
    <dbReference type="NCBI Taxonomy" id="266149"/>
    <lineage>
        <taxon>Eukaryota</taxon>
        <taxon>Sar</taxon>
        <taxon>Alveolata</taxon>
        <taxon>Ciliophora</taxon>
        <taxon>Intramacronucleata</taxon>
        <taxon>Oligohymenophorea</taxon>
        <taxon>Scuticociliatia</taxon>
        <taxon>Philasterida</taxon>
        <taxon>Pseudocohnilembidae</taxon>
        <taxon>Pseudocohnilembus</taxon>
    </lineage>
</organism>
<name>A0A0V0QPB2_PSEPJ</name>
<keyword evidence="4" id="KW-1185">Reference proteome</keyword>
<dbReference type="InParanoid" id="A0A0V0QPB2"/>
<accession>A0A0V0QPB2</accession>
<feature type="region of interest" description="Disordered" evidence="2">
    <location>
        <begin position="457"/>
        <end position="476"/>
    </location>
</feature>
<dbReference type="EMBL" id="LDAU01000123">
    <property type="protein sequence ID" value="KRX03943.1"/>
    <property type="molecule type" value="Genomic_DNA"/>
</dbReference>
<feature type="region of interest" description="Disordered" evidence="2">
    <location>
        <begin position="505"/>
        <end position="524"/>
    </location>
</feature>
<dbReference type="AlphaFoldDB" id="A0A0V0QPB2"/>